<gene>
    <name evidence="2" type="ORF">SLNWT_1738</name>
</gene>
<dbReference type="KEGG" id="sals:SLNWT_1738"/>
<sequence>MSAYDRMFAYELHRLRHAELAAEAARDRQLREARTARRTAGRAAARSAGREEGGQVRRQLHRSWSGRAA</sequence>
<accession>A0A0B5EKR0</accession>
<evidence type="ECO:0000256" key="1">
    <source>
        <dbReference type="SAM" id="MobiDB-lite"/>
    </source>
</evidence>
<organism evidence="2 3">
    <name type="scientific">Streptomyces albus (strain ATCC 21838 / DSM 41398 / FERM P-419 / JCM 4703 / NBRC 107858)</name>
    <dbReference type="NCBI Taxonomy" id="1081613"/>
    <lineage>
        <taxon>Bacteria</taxon>
        <taxon>Bacillati</taxon>
        <taxon>Actinomycetota</taxon>
        <taxon>Actinomycetes</taxon>
        <taxon>Kitasatosporales</taxon>
        <taxon>Streptomycetaceae</taxon>
        <taxon>Streptomyces</taxon>
    </lineage>
</organism>
<feature type="region of interest" description="Disordered" evidence="1">
    <location>
        <begin position="31"/>
        <end position="69"/>
    </location>
</feature>
<evidence type="ECO:0000313" key="2">
    <source>
        <dbReference type="EMBL" id="AJE82114.1"/>
    </source>
</evidence>
<proteinExistence type="predicted"/>
<dbReference type="AlphaFoldDB" id="A0A0B5EKR0"/>
<dbReference type="Proteomes" id="UP000031523">
    <property type="component" value="Chromosome"/>
</dbReference>
<dbReference type="EMBL" id="CP010519">
    <property type="protein sequence ID" value="AJE82114.1"/>
    <property type="molecule type" value="Genomic_DNA"/>
</dbReference>
<keyword evidence="3" id="KW-1185">Reference proteome</keyword>
<reference evidence="2 3" key="1">
    <citation type="submission" date="2015-01" db="EMBL/GenBank/DDBJ databases">
        <title>Enhanced salinomycin production by adjusting the supply of polyketide extender units in Streptomyce albus DSM 41398.</title>
        <authorList>
            <person name="Lu C."/>
        </authorList>
    </citation>
    <scope>NUCLEOTIDE SEQUENCE [LARGE SCALE GENOMIC DNA]</scope>
    <source>
        <strain evidence="3">ATCC 21838 / DSM 41398 / FERM P-419 / JCM 4703 / NBRC 107858</strain>
    </source>
</reference>
<name>A0A0B5EKR0_STRA4</name>
<protein>
    <submittedName>
        <fullName evidence="2">Uncharacterized protein</fullName>
    </submittedName>
</protein>
<evidence type="ECO:0000313" key="3">
    <source>
        <dbReference type="Proteomes" id="UP000031523"/>
    </source>
</evidence>